<dbReference type="AlphaFoldDB" id="A0A6B8RRG9"/>
<dbReference type="KEGG" id="ppsc:EHS13_30925"/>
<dbReference type="Gene3D" id="3.20.20.70">
    <property type="entry name" value="Aldolase class I"/>
    <property type="match status" value="1"/>
</dbReference>
<keyword evidence="7" id="KW-1185">Reference proteome</keyword>
<proteinExistence type="inferred from homology"/>
<evidence type="ECO:0000259" key="5">
    <source>
        <dbReference type="Pfam" id="PF01055"/>
    </source>
</evidence>
<sequence length="769" mass="85879">MSAEWMHTSFEDGSLSAQWNQISLSGVKPQATLWIGETEHFYQWKPVEMPEALIADRETFAGAATDYQFIWREEAGYEWFWSISILKDKPGFTVRATFTNHSGEPIRWNNFTLLHSVDKGLACKGDPSSWHLSPFAHDLRVGHLGETLISSNESTVAMWEGFGMPVPHALETGSKANDGRWRSYEDYASLYTDQGRQGIVIGAVGAPEADIRLDFQVTKGTMKLVATSEMSGIIVYPGETREAQELLVLGGPYVTAAETMLRWTANTHGARTSAGSRFGWCSWYDLMDKITESSILETTERIADLKQRLPFDVIQIDDGYQLETGDWRCNHKFPNGLLPIVLKIKETGAEPGIWLAPLAMHDRCGLLGLKPDYFQRNVKGELEGQASNWGPTSHWLDPTHPEVKAMLRQMIQDKKADGFTYFKIDFNTIGRKVRLYDKHKTRLQAFRELYQLYREEIGEMGYLLACSGFTRGVAGYADSARIGPDSAAFWSAAHSCTILECIRSVGMNAIANGILFANDPDVTYIQPRNALTEDELRTWHGFVGLLGGLSLVSEPLQQTTMQSPEAMRKLEWLRPSSPERGLPLRPGTERNTNHFGFISTRMEGNRFIAIQLFNDAEQSTDIPLDFPGLDEFDNKFHAWSFWDGAYIGLIDRSYISRGIPPHGSRLLRLTAANSTSHPLLIGSDLHISLGAAEIAEVRSDAEDSTYEITFTDAGTRSGRLYLYAEQKVSLIAANGCNCSVHATSTDHVWSIAIEGRAGNEQWVKLGGSD</sequence>
<evidence type="ECO:0000256" key="1">
    <source>
        <dbReference type="ARBA" id="ARBA00007806"/>
    </source>
</evidence>
<dbReference type="Proteomes" id="UP000426246">
    <property type="component" value="Chromosome"/>
</dbReference>
<dbReference type="PANTHER" id="PTHR43053">
    <property type="entry name" value="GLYCOSIDASE FAMILY 31"/>
    <property type="match status" value="1"/>
</dbReference>
<gene>
    <name evidence="6" type="ORF">EHS13_30925</name>
</gene>
<accession>A0A6B8RRG9</accession>
<dbReference type="RefSeq" id="WP_155704086.1">
    <property type="nucleotide sequence ID" value="NZ_CP034235.1"/>
</dbReference>
<feature type="domain" description="Glycoside hydrolase family 31 TIM barrel" evidence="5">
    <location>
        <begin position="292"/>
        <end position="430"/>
    </location>
</feature>
<dbReference type="PANTHER" id="PTHR43053:SF3">
    <property type="entry name" value="ALPHA-GALACTOSIDASE C-RELATED"/>
    <property type="match status" value="1"/>
</dbReference>
<evidence type="ECO:0000313" key="6">
    <source>
        <dbReference type="EMBL" id="QGQ98980.1"/>
    </source>
</evidence>
<dbReference type="InterPro" id="IPR017853">
    <property type="entry name" value="GH"/>
</dbReference>
<dbReference type="OrthoDB" id="9758822at2"/>
<protein>
    <submittedName>
        <fullName evidence="6">Alpha-galactosidase</fullName>
    </submittedName>
</protein>
<evidence type="ECO:0000313" key="7">
    <source>
        <dbReference type="Proteomes" id="UP000426246"/>
    </source>
</evidence>
<organism evidence="6 7">
    <name type="scientific">Paenibacillus psychroresistens</name>
    <dbReference type="NCBI Taxonomy" id="1778678"/>
    <lineage>
        <taxon>Bacteria</taxon>
        <taxon>Bacillati</taxon>
        <taxon>Bacillota</taxon>
        <taxon>Bacilli</taxon>
        <taxon>Bacillales</taxon>
        <taxon>Paenibacillaceae</taxon>
        <taxon>Paenibacillus</taxon>
    </lineage>
</organism>
<dbReference type="GO" id="GO:0004557">
    <property type="term" value="F:alpha-galactosidase activity"/>
    <property type="evidence" value="ECO:0007669"/>
    <property type="project" value="InterPro"/>
</dbReference>
<evidence type="ECO:0000256" key="3">
    <source>
        <dbReference type="ARBA" id="ARBA00023295"/>
    </source>
</evidence>
<keyword evidence="3 4" id="KW-0326">Glycosidase</keyword>
<comment type="similarity">
    <text evidence="1 4">Belongs to the glycosyl hydrolase 31 family.</text>
</comment>
<dbReference type="InterPro" id="IPR000322">
    <property type="entry name" value="Glyco_hydro_31_TIM"/>
</dbReference>
<dbReference type="EMBL" id="CP034235">
    <property type="protein sequence ID" value="QGQ98980.1"/>
    <property type="molecule type" value="Genomic_DNA"/>
</dbReference>
<evidence type="ECO:0000256" key="2">
    <source>
        <dbReference type="ARBA" id="ARBA00022801"/>
    </source>
</evidence>
<reference evidence="7" key="1">
    <citation type="submission" date="2018-11" db="EMBL/GenBank/DDBJ databases">
        <title>Complete genome sequence of Paenibacillus sp. ML311-T8.</title>
        <authorList>
            <person name="Nam Y.-D."/>
            <person name="Kang J."/>
            <person name="Chung W.-H."/>
            <person name="Park Y.S."/>
        </authorList>
    </citation>
    <scope>NUCLEOTIDE SEQUENCE [LARGE SCALE GENOMIC DNA]</scope>
    <source>
        <strain evidence="7">ML311-T8</strain>
    </source>
</reference>
<dbReference type="InterPro" id="IPR050985">
    <property type="entry name" value="Alpha-glycosidase_related"/>
</dbReference>
<dbReference type="InterPro" id="IPR013785">
    <property type="entry name" value="Aldolase_TIM"/>
</dbReference>
<dbReference type="CDD" id="cd14791">
    <property type="entry name" value="GH36"/>
    <property type="match status" value="1"/>
</dbReference>
<evidence type="ECO:0000256" key="4">
    <source>
        <dbReference type="RuleBase" id="RU361185"/>
    </source>
</evidence>
<keyword evidence="2 4" id="KW-0378">Hydrolase</keyword>
<dbReference type="Pfam" id="PF01055">
    <property type="entry name" value="Glyco_hydro_31_2nd"/>
    <property type="match status" value="1"/>
</dbReference>
<name>A0A6B8RRG9_9BACL</name>
<dbReference type="InterPro" id="IPR002252">
    <property type="entry name" value="Glyco_hydro_36"/>
</dbReference>
<dbReference type="GO" id="GO:0016052">
    <property type="term" value="P:carbohydrate catabolic process"/>
    <property type="evidence" value="ECO:0007669"/>
    <property type="project" value="InterPro"/>
</dbReference>
<dbReference type="SUPFAM" id="SSF51445">
    <property type="entry name" value="(Trans)glycosidases"/>
    <property type="match status" value="1"/>
</dbReference>